<name>A0ABR7RRF5_9PROT</name>
<sequence length="380" mass="40689">MLLGIHLTLLIGPAVPVPAPPGIAEALKSVQVTHADEGRSGFQLVFEMGRGGPTDIVDYPPLLSPLLRPFSRVVLIAHFNLVPHVLMDGIVTTRQVAPGSEPGAATLTLTGEDVSVMMDLEQKRAEHPAQDETLIALKIIASYALYGLVPDVRPPPVVDVPVPIDRVPAQQDTDLEYLKAMAAKHGYAFFIEPGPLPLMNTAYWGPPKRLGIPQPALSVNMGPQTNVETISFQYNALAPTMVMDSVQDADLNVKLPVVTFMGTRPPLAPMPALPFNLPNVKRSLLPDSSGLKITQAYARAQAITDKSLDAVVTATGSLDALRYGGLLKPRGLVGLRGAGFTHDGLYYVKNVSHAISRGGYKQNFTLTREGDGALTPVVRP</sequence>
<dbReference type="EMBL" id="JACTVA010000040">
    <property type="protein sequence ID" value="MBC9208854.1"/>
    <property type="molecule type" value="Genomic_DNA"/>
</dbReference>
<evidence type="ECO:0008006" key="3">
    <source>
        <dbReference type="Google" id="ProtNLM"/>
    </source>
</evidence>
<gene>
    <name evidence="1" type="ORF">IBL26_18545</name>
</gene>
<organism evidence="1 2">
    <name type="scientific">Teichococcus aerophilus</name>
    <dbReference type="NCBI Taxonomy" id="1224513"/>
    <lineage>
        <taxon>Bacteria</taxon>
        <taxon>Pseudomonadati</taxon>
        <taxon>Pseudomonadota</taxon>
        <taxon>Alphaproteobacteria</taxon>
        <taxon>Acetobacterales</taxon>
        <taxon>Roseomonadaceae</taxon>
        <taxon>Roseomonas</taxon>
    </lineage>
</organism>
<proteinExistence type="predicted"/>
<evidence type="ECO:0000313" key="1">
    <source>
        <dbReference type="EMBL" id="MBC9208854.1"/>
    </source>
</evidence>
<dbReference type="Proteomes" id="UP000626026">
    <property type="component" value="Unassembled WGS sequence"/>
</dbReference>
<dbReference type="RefSeq" id="WP_187786004.1">
    <property type="nucleotide sequence ID" value="NZ_JACTVA010000040.1"/>
</dbReference>
<reference evidence="1 2" key="1">
    <citation type="journal article" date="2013" name="Int. J. Syst. Evol. Microbiol.">
        <title>Roseomonas aerophila sp. nov., isolated from air.</title>
        <authorList>
            <person name="Kim S.J."/>
            <person name="Weon H.Y."/>
            <person name="Ahn J.H."/>
            <person name="Hong S.B."/>
            <person name="Seok S.J."/>
            <person name="Whang K.S."/>
            <person name="Kwon S.W."/>
        </authorList>
    </citation>
    <scope>NUCLEOTIDE SEQUENCE [LARGE SCALE GENOMIC DNA]</scope>
    <source>
        <strain evidence="1 2">NBRC 108923</strain>
    </source>
</reference>
<evidence type="ECO:0000313" key="2">
    <source>
        <dbReference type="Proteomes" id="UP000626026"/>
    </source>
</evidence>
<keyword evidence="2" id="KW-1185">Reference proteome</keyword>
<comment type="caution">
    <text evidence="1">The sequence shown here is derived from an EMBL/GenBank/DDBJ whole genome shotgun (WGS) entry which is preliminary data.</text>
</comment>
<accession>A0ABR7RRF5</accession>
<protein>
    <recommendedName>
        <fullName evidence="3">Phage protein D</fullName>
    </recommendedName>
</protein>